<dbReference type="CDD" id="cd00165">
    <property type="entry name" value="S4"/>
    <property type="match status" value="1"/>
</dbReference>
<keyword evidence="2 4" id="KW-0694">RNA-binding</keyword>
<evidence type="ECO:0000259" key="6">
    <source>
        <dbReference type="SMART" id="SM00363"/>
    </source>
</evidence>
<dbReference type="InterPro" id="IPR025708">
    <property type="entry name" value="HSP15"/>
</dbReference>
<dbReference type="EMBL" id="NVVJ01000003">
    <property type="protein sequence ID" value="PCJ28264.1"/>
    <property type="molecule type" value="Genomic_DNA"/>
</dbReference>
<dbReference type="GO" id="GO:0003677">
    <property type="term" value="F:DNA binding"/>
    <property type="evidence" value="ECO:0007669"/>
    <property type="project" value="UniProtKB-KW"/>
</dbReference>
<dbReference type="SUPFAM" id="SSF55174">
    <property type="entry name" value="Alpha-L RNA-binding motif"/>
    <property type="match status" value="1"/>
</dbReference>
<feature type="compositionally biased region" description="Basic residues" evidence="5">
    <location>
        <begin position="122"/>
        <end position="137"/>
    </location>
</feature>
<dbReference type="GO" id="GO:0043023">
    <property type="term" value="F:ribosomal large subunit binding"/>
    <property type="evidence" value="ECO:0007669"/>
    <property type="project" value="InterPro"/>
</dbReference>
<dbReference type="InterPro" id="IPR036986">
    <property type="entry name" value="S4_RNA-bd_sf"/>
</dbReference>
<comment type="caution">
    <text evidence="7">The sequence shown here is derived from an EMBL/GenBank/DDBJ whole genome shotgun (WGS) entry which is preliminary data.</text>
</comment>
<organism evidence="7 8">
    <name type="scientific">SAR86 cluster bacterium</name>
    <dbReference type="NCBI Taxonomy" id="2030880"/>
    <lineage>
        <taxon>Bacteria</taxon>
        <taxon>Pseudomonadati</taxon>
        <taxon>Pseudomonadota</taxon>
        <taxon>Gammaproteobacteria</taxon>
        <taxon>SAR86 cluster</taxon>
    </lineage>
</organism>
<evidence type="ECO:0000256" key="2">
    <source>
        <dbReference type="ARBA" id="ARBA00022884"/>
    </source>
</evidence>
<dbReference type="PIRSF" id="PIRSF016821">
    <property type="entry name" value="HSP15"/>
    <property type="match status" value="1"/>
</dbReference>
<feature type="domain" description="RNA-binding S4" evidence="6">
    <location>
        <begin position="16"/>
        <end position="83"/>
    </location>
</feature>
<evidence type="ECO:0000256" key="5">
    <source>
        <dbReference type="SAM" id="MobiDB-lite"/>
    </source>
</evidence>
<feature type="compositionally biased region" description="Basic and acidic residues" evidence="5">
    <location>
        <begin position="99"/>
        <end position="110"/>
    </location>
</feature>
<evidence type="ECO:0000256" key="1">
    <source>
        <dbReference type="ARBA" id="ARBA00008396"/>
    </source>
</evidence>
<dbReference type="SMART" id="SM00363">
    <property type="entry name" value="S4"/>
    <property type="match status" value="1"/>
</dbReference>
<dbReference type="Pfam" id="PF01479">
    <property type="entry name" value="S4"/>
    <property type="match status" value="1"/>
</dbReference>
<evidence type="ECO:0000256" key="3">
    <source>
        <dbReference type="ARBA" id="ARBA00023125"/>
    </source>
</evidence>
<dbReference type="PROSITE" id="PS50889">
    <property type="entry name" value="S4"/>
    <property type="match status" value="1"/>
</dbReference>
<dbReference type="GO" id="GO:0003727">
    <property type="term" value="F:single-stranded RNA binding"/>
    <property type="evidence" value="ECO:0007669"/>
    <property type="project" value="InterPro"/>
</dbReference>
<gene>
    <name evidence="7" type="ORF">COA96_01800</name>
</gene>
<reference evidence="8" key="1">
    <citation type="submission" date="2017-08" db="EMBL/GenBank/DDBJ databases">
        <title>A dynamic microbial community with high functional redundancy inhabits the cold, oxic subseafloor aquifer.</title>
        <authorList>
            <person name="Tully B.J."/>
            <person name="Wheat C.G."/>
            <person name="Glazer B.T."/>
            <person name="Huber J.A."/>
        </authorList>
    </citation>
    <scope>NUCLEOTIDE SEQUENCE [LARGE SCALE GENOMIC DNA]</scope>
</reference>
<dbReference type="AlphaFoldDB" id="A0A2A5B9J4"/>
<dbReference type="InterPro" id="IPR002942">
    <property type="entry name" value="S4_RNA-bd"/>
</dbReference>
<keyword evidence="3 4" id="KW-0238">DNA-binding</keyword>
<evidence type="ECO:0000313" key="7">
    <source>
        <dbReference type="EMBL" id="PCJ28264.1"/>
    </source>
</evidence>
<dbReference type="Proteomes" id="UP000218327">
    <property type="component" value="Unassembled WGS sequence"/>
</dbReference>
<comment type="similarity">
    <text evidence="1 4">Belongs to the HSP15 family.</text>
</comment>
<protein>
    <recommendedName>
        <fullName evidence="4">Heat shock protein 15</fullName>
    </recommendedName>
</protein>
<proteinExistence type="inferred from homology"/>
<sequence>MRKQTTEKNSSDLQRVRLDKWLWAARFYKTRAIAKHAIDGGKVYCEGSRTKPSKEVETGMEIRLRQGFDDKTVIVKTLSEHRGGAPAAQLLYEETQESIEQRQKMADQRKAAPSLWPSSGKPNKKDRRLIHRFKQRE</sequence>
<feature type="region of interest" description="Disordered" evidence="5">
    <location>
        <begin position="95"/>
        <end position="137"/>
    </location>
</feature>
<evidence type="ECO:0000313" key="8">
    <source>
        <dbReference type="Proteomes" id="UP000218327"/>
    </source>
</evidence>
<accession>A0A2A5B9J4</accession>
<dbReference type="Gene3D" id="3.10.290.10">
    <property type="entry name" value="RNA-binding S4 domain"/>
    <property type="match status" value="1"/>
</dbReference>
<name>A0A2A5B9J4_9GAMM</name>
<evidence type="ECO:0000256" key="4">
    <source>
        <dbReference type="PIRNR" id="PIRNR016821"/>
    </source>
</evidence>
<dbReference type="GO" id="GO:0034605">
    <property type="term" value="P:cellular response to heat"/>
    <property type="evidence" value="ECO:0007669"/>
    <property type="project" value="InterPro"/>
</dbReference>